<evidence type="ECO:0000256" key="1">
    <source>
        <dbReference type="SAM" id="MobiDB-lite"/>
    </source>
</evidence>
<dbReference type="AlphaFoldDB" id="A0A368QNA4"/>
<accession>A0A368QNA4</accession>
<feature type="chain" id="PRO_5016719440" description="VAN3-binding protein-like auxin canalisation domain-containing protein" evidence="2">
    <location>
        <begin position="26"/>
        <end position="87"/>
    </location>
</feature>
<dbReference type="KEGG" id="sita:101780783"/>
<keyword evidence="2" id="KW-0732">Signal</keyword>
<sequence length="87" mass="8674">MSSTAAPSLANLWLGVGELAAAVQGTWQAAAAGHGGPRQRQRKLGGEKTTTSAVQGAAAAGDGDVGRCGGAMSDTTLYLLLDRFSPS</sequence>
<feature type="region of interest" description="Disordered" evidence="1">
    <location>
        <begin position="30"/>
        <end position="60"/>
    </location>
</feature>
<evidence type="ECO:0008006" key="4">
    <source>
        <dbReference type="Google" id="ProtNLM"/>
    </source>
</evidence>
<protein>
    <recommendedName>
        <fullName evidence="4">VAN3-binding protein-like auxin canalisation domain-containing protein</fullName>
    </recommendedName>
</protein>
<evidence type="ECO:0000313" key="3">
    <source>
        <dbReference type="EMBL" id="RCV19294.1"/>
    </source>
</evidence>
<evidence type="ECO:0000256" key="2">
    <source>
        <dbReference type="SAM" id="SignalP"/>
    </source>
</evidence>
<gene>
    <name evidence="3" type="ORF">SETIT_3G373100v2</name>
</gene>
<organism evidence="3">
    <name type="scientific">Setaria italica</name>
    <name type="common">Foxtail millet</name>
    <name type="synonym">Panicum italicum</name>
    <dbReference type="NCBI Taxonomy" id="4555"/>
    <lineage>
        <taxon>Eukaryota</taxon>
        <taxon>Viridiplantae</taxon>
        <taxon>Streptophyta</taxon>
        <taxon>Embryophyta</taxon>
        <taxon>Tracheophyta</taxon>
        <taxon>Spermatophyta</taxon>
        <taxon>Magnoliopsida</taxon>
        <taxon>Liliopsida</taxon>
        <taxon>Poales</taxon>
        <taxon>Poaceae</taxon>
        <taxon>PACMAD clade</taxon>
        <taxon>Panicoideae</taxon>
        <taxon>Panicodae</taxon>
        <taxon>Paniceae</taxon>
        <taxon>Cenchrinae</taxon>
        <taxon>Setaria</taxon>
    </lineage>
</organism>
<name>A0A368QNA4_SETIT</name>
<feature type="signal peptide" evidence="2">
    <location>
        <begin position="1"/>
        <end position="25"/>
    </location>
</feature>
<reference evidence="3" key="1">
    <citation type="journal article" date="2012" name="Nat. Biotechnol.">
        <title>Reference genome sequence of the model plant Setaria.</title>
        <authorList>
            <person name="Bennetzen J.L."/>
            <person name="Schmutz J."/>
            <person name="Wang H."/>
            <person name="Percifield R."/>
            <person name="Hawkins J."/>
            <person name="Pontaroli A.C."/>
            <person name="Estep M."/>
            <person name="Feng L."/>
            <person name="Vaughn J.N."/>
            <person name="Grimwood J."/>
            <person name="Jenkins J."/>
            <person name="Barry K."/>
            <person name="Lindquist E."/>
            <person name="Hellsten U."/>
            <person name="Deshpande S."/>
            <person name="Wang X."/>
            <person name="Wu X."/>
            <person name="Mitros T."/>
            <person name="Triplett J."/>
            <person name="Yang X."/>
            <person name="Ye C.Y."/>
            <person name="Mauro-Herrera M."/>
            <person name="Wang L."/>
            <person name="Li P."/>
            <person name="Sharma M."/>
            <person name="Sharma R."/>
            <person name="Ronald P.C."/>
            <person name="Panaud O."/>
            <person name="Kellogg E.A."/>
            <person name="Brutnell T.P."/>
            <person name="Doust A.N."/>
            <person name="Tuskan G.A."/>
            <person name="Rokhsar D."/>
            <person name="Devos K.M."/>
        </authorList>
    </citation>
    <scope>NUCLEOTIDE SEQUENCE [LARGE SCALE GENOMIC DNA]</scope>
    <source>
        <strain evidence="3">Yugu1</strain>
    </source>
</reference>
<reference evidence="3" key="2">
    <citation type="submission" date="2015-07" db="EMBL/GenBank/DDBJ databases">
        <authorList>
            <person name="Noorani M."/>
        </authorList>
    </citation>
    <scope>NUCLEOTIDE SEQUENCE</scope>
    <source>
        <strain evidence="3">Yugu1</strain>
    </source>
</reference>
<dbReference type="EMBL" id="CM003530">
    <property type="protein sequence ID" value="RCV19294.1"/>
    <property type="molecule type" value="Genomic_DNA"/>
</dbReference>
<proteinExistence type="predicted"/>